<dbReference type="CDD" id="cd06260">
    <property type="entry name" value="DUF820-like"/>
    <property type="match status" value="1"/>
</dbReference>
<evidence type="ECO:0000313" key="2">
    <source>
        <dbReference type="Proteomes" id="UP000030300"/>
    </source>
</evidence>
<protein>
    <submittedName>
        <fullName evidence="1">Uncharacterized protein</fullName>
    </submittedName>
</protein>
<dbReference type="STRING" id="2045.KR76_20775"/>
<dbReference type="SUPFAM" id="SSF52980">
    <property type="entry name" value="Restriction endonuclease-like"/>
    <property type="match status" value="1"/>
</dbReference>
<evidence type="ECO:0000313" key="1">
    <source>
        <dbReference type="EMBL" id="AIY18589.1"/>
    </source>
</evidence>
<gene>
    <name evidence="1" type="ORF">KR76_20775</name>
</gene>
<dbReference type="Proteomes" id="UP000030300">
    <property type="component" value="Chromosome"/>
</dbReference>
<organism evidence="1 2">
    <name type="scientific">Nocardioides simplex</name>
    <name type="common">Arthrobacter simplex</name>
    <dbReference type="NCBI Taxonomy" id="2045"/>
    <lineage>
        <taxon>Bacteria</taxon>
        <taxon>Bacillati</taxon>
        <taxon>Actinomycetota</taxon>
        <taxon>Actinomycetes</taxon>
        <taxon>Propionibacteriales</taxon>
        <taxon>Nocardioidaceae</taxon>
        <taxon>Pimelobacter</taxon>
    </lineage>
</organism>
<dbReference type="GeneID" id="96611226"/>
<dbReference type="HOGENOM" id="CLU_076312_4_0_11"/>
<dbReference type="InterPro" id="IPR008538">
    <property type="entry name" value="Uma2"/>
</dbReference>
<dbReference type="InterPro" id="IPR012296">
    <property type="entry name" value="Nuclease_put_TT1808"/>
</dbReference>
<dbReference type="eggNOG" id="COG4636">
    <property type="taxonomic scope" value="Bacteria"/>
</dbReference>
<dbReference type="Gene3D" id="3.90.1570.10">
    <property type="entry name" value="tt1808, chain A"/>
    <property type="match status" value="1"/>
</dbReference>
<name>A0A0A1DML6_NOCSI</name>
<accession>A0A0A1DML6</accession>
<dbReference type="KEGG" id="psim:KR76_20775"/>
<dbReference type="InterPro" id="IPR011335">
    <property type="entry name" value="Restrct_endonuc-II-like"/>
</dbReference>
<dbReference type="OrthoDB" id="5524117at2"/>
<sequence>MSIGSESRMAVMSNEPRLERRRMSRAAFDALPREVRAEYVGGVALMSPPAPHAHQYAEMRIARLIGDALPRLRVGTEMGIDLGHSLRVADVAAYATTDDDDGDEVWGRVPPVLVVEVLSRTTRSEDLIRKPREYLRGGIAHYWILDRTTPALTALTARDDEWEVVLELDAERPRGTVEVVGHGHVDVDLLALV</sequence>
<reference evidence="1 2" key="1">
    <citation type="journal article" date="2015" name="Genome Announc.">
        <title>Complete Genome Sequence of Steroid-Transforming Nocardioides simplex VKM Ac-2033D.</title>
        <authorList>
            <person name="Shtratnikova V.Y."/>
            <person name="Schelkunov M.I."/>
            <person name="Pekov Y.A."/>
            <person name="Fokina V.V."/>
            <person name="Logacheva M.D."/>
            <person name="Sokolov S.L."/>
            <person name="Bragin E.Y."/>
            <person name="Ashapkin V.V."/>
            <person name="Donova M.V."/>
        </authorList>
    </citation>
    <scope>NUCLEOTIDE SEQUENCE [LARGE SCALE GENOMIC DNA]</scope>
    <source>
        <strain evidence="1 2">VKM Ac-2033D</strain>
    </source>
</reference>
<proteinExistence type="predicted"/>
<dbReference type="AlphaFoldDB" id="A0A0A1DML6"/>
<dbReference type="PANTHER" id="PTHR35400">
    <property type="entry name" value="SLR1083 PROTEIN"/>
    <property type="match status" value="1"/>
</dbReference>
<dbReference type="Pfam" id="PF05685">
    <property type="entry name" value="Uma2"/>
    <property type="match status" value="1"/>
</dbReference>
<dbReference type="PANTHER" id="PTHR35400:SF3">
    <property type="entry name" value="SLL1072 PROTEIN"/>
    <property type="match status" value="1"/>
</dbReference>
<dbReference type="EMBL" id="CP009896">
    <property type="protein sequence ID" value="AIY18589.1"/>
    <property type="molecule type" value="Genomic_DNA"/>
</dbReference>
<keyword evidence="2" id="KW-1185">Reference proteome</keyword>
<dbReference type="RefSeq" id="WP_038680976.1">
    <property type="nucleotide sequence ID" value="NZ_BJMC01000010.1"/>
</dbReference>